<accession>A0ABR0N770</accession>
<evidence type="ECO:0000313" key="2">
    <source>
        <dbReference type="EMBL" id="KAK5785459.1"/>
    </source>
</evidence>
<proteinExistence type="predicted"/>
<feature type="region of interest" description="Disordered" evidence="1">
    <location>
        <begin position="60"/>
        <end position="107"/>
    </location>
</feature>
<evidence type="ECO:0000256" key="1">
    <source>
        <dbReference type="SAM" id="MobiDB-lite"/>
    </source>
</evidence>
<feature type="compositionally biased region" description="Basic residues" evidence="1">
    <location>
        <begin position="88"/>
        <end position="97"/>
    </location>
</feature>
<keyword evidence="3" id="KW-1185">Reference proteome</keyword>
<dbReference type="Proteomes" id="UP001358586">
    <property type="component" value="Chromosome 11"/>
</dbReference>
<gene>
    <name evidence="2" type="ORF">PVK06_040049</name>
</gene>
<name>A0ABR0N770_GOSAR</name>
<comment type="caution">
    <text evidence="2">The sequence shown here is derived from an EMBL/GenBank/DDBJ whole genome shotgun (WGS) entry which is preliminary data.</text>
</comment>
<reference evidence="2 3" key="1">
    <citation type="submission" date="2023-03" db="EMBL/GenBank/DDBJ databases">
        <title>WGS of Gossypium arboreum.</title>
        <authorList>
            <person name="Yu D."/>
        </authorList>
    </citation>
    <scope>NUCLEOTIDE SEQUENCE [LARGE SCALE GENOMIC DNA]</scope>
    <source>
        <tissue evidence="2">Leaf</tissue>
    </source>
</reference>
<sequence>MCLIHSVVKGRKIDVGAILHQEFACIVRKTVILVFPSLVMLLCQQKGIVPRDDDEVLDNKGPINESSIERKTCGKDTPTMKEVETSKMRKGKTKAKSKGTNLTTETTSLHKKKDIEKLANSISNKQIRLGIETDRWHSLIVHVSVDKKEKESIDIGECIQKTDSLVEHDFIIGQKEPTVEEEVAVREEEVLVEDVNKKNEEKDAEK</sequence>
<organism evidence="2 3">
    <name type="scientific">Gossypium arboreum</name>
    <name type="common">Tree cotton</name>
    <name type="synonym">Gossypium nanking</name>
    <dbReference type="NCBI Taxonomy" id="29729"/>
    <lineage>
        <taxon>Eukaryota</taxon>
        <taxon>Viridiplantae</taxon>
        <taxon>Streptophyta</taxon>
        <taxon>Embryophyta</taxon>
        <taxon>Tracheophyta</taxon>
        <taxon>Spermatophyta</taxon>
        <taxon>Magnoliopsida</taxon>
        <taxon>eudicotyledons</taxon>
        <taxon>Gunneridae</taxon>
        <taxon>Pentapetalae</taxon>
        <taxon>rosids</taxon>
        <taxon>malvids</taxon>
        <taxon>Malvales</taxon>
        <taxon>Malvaceae</taxon>
        <taxon>Malvoideae</taxon>
        <taxon>Gossypium</taxon>
    </lineage>
</organism>
<protein>
    <submittedName>
        <fullName evidence="2">Uncharacterized protein</fullName>
    </submittedName>
</protein>
<feature type="compositionally biased region" description="Basic and acidic residues" evidence="1">
    <location>
        <begin position="67"/>
        <end position="87"/>
    </location>
</feature>
<dbReference type="EMBL" id="JARKNE010000011">
    <property type="protein sequence ID" value="KAK5785459.1"/>
    <property type="molecule type" value="Genomic_DNA"/>
</dbReference>
<feature type="compositionally biased region" description="Polar residues" evidence="1">
    <location>
        <begin position="98"/>
        <end position="107"/>
    </location>
</feature>
<evidence type="ECO:0000313" key="3">
    <source>
        <dbReference type="Proteomes" id="UP001358586"/>
    </source>
</evidence>